<dbReference type="Proteomes" id="UP000177246">
    <property type="component" value="Unassembled WGS sequence"/>
</dbReference>
<accession>A0A1G2CSA8</accession>
<proteinExistence type="predicted"/>
<organism evidence="2 3">
    <name type="scientific">Candidatus Liptonbacteria bacterium RIFOXYC1_FULL_36_8</name>
    <dbReference type="NCBI Taxonomy" id="1798655"/>
    <lineage>
        <taxon>Bacteria</taxon>
        <taxon>Candidatus Liptoniibacteriota</taxon>
    </lineage>
</organism>
<sequence>MTKKEFILILAVLIIISGTYYLYNNKIWPFSNVESSLSSTPVYAISGVAKEVYDTVLVLQTIDSENSRFGELTAVINDDTQVFKYADSSGSEIITIPLKVSDIKIGDRIAITSNDDIATKDNKVFLASSIAVYK</sequence>
<gene>
    <name evidence="2" type="ORF">A2430_00015</name>
</gene>
<name>A0A1G2CSA8_9BACT</name>
<evidence type="ECO:0000313" key="3">
    <source>
        <dbReference type="Proteomes" id="UP000177246"/>
    </source>
</evidence>
<keyword evidence="1" id="KW-1133">Transmembrane helix</keyword>
<reference evidence="2 3" key="1">
    <citation type="journal article" date="2016" name="Nat. Commun.">
        <title>Thousands of microbial genomes shed light on interconnected biogeochemical processes in an aquifer system.</title>
        <authorList>
            <person name="Anantharaman K."/>
            <person name="Brown C.T."/>
            <person name="Hug L.A."/>
            <person name="Sharon I."/>
            <person name="Castelle C.J."/>
            <person name="Probst A.J."/>
            <person name="Thomas B.C."/>
            <person name="Singh A."/>
            <person name="Wilkins M.J."/>
            <person name="Karaoz U."/>
            <person name="Brodie E.L."/>
            <person name="Williams K.H."/>
            <person name="Hubbard S.S."/>
            <person name="Banfield J.F."/>
        </authorList>
    </citation>
    <scope>NUCLEOTIDE SEQUENCE [LARGE SCALE GENOMIC DNA]</scope>
</reference>
<protein>
    <submittedName>
        <fullName evidence="2">Uncharacterized protein</fullName>
    </submittedName>
</protein>
<comment type="caution">
    <text evidence="2">The sequence shown here is derived from an EMBL/GenBank/DDBJ whole genome shotgun (WGS) entry which is preliminary data.</text>
</comment>
<keyword evidence="1" id="KW-0812">Transmembrane</keyword>
<feature type="transmembrane region" description="Helical" evidence="1">
    <location>
        <begin position="6"/>
        <end position="23"/>
    </location>
</feature>
<evidence type="ECO:0000256" key="1">
    <source>
        <dbReference type="SAM" id="Phobius"/>
    </source>
</evidence>
<dbReference type="EMBL" id="MHLF01000004">
    <property type="protein sequence ID" value="OGZ04275.1"/>
    <property type="molecule type" value="Genomic_DNA"/>
</dbReference>
<evidence type="ECO:0000313" key="2">
    <source>
        <dbReference type="EMBL" id="OGZ04275.1"/>
    </source>
</evidence>
<dbReference type="AlphaFoldDB" id="A0A1G2CSA8"/>
<keyword evidence="1" id="KW-0472">Membrane</keyword>